<name>A0A2T9WLA8_NANST</name>
<dbReference type="SUPFAM" id="SSF51445">
    <property type="entry name" value="(Trans)glycosidases"/>
    <property type="match status" value="1"/>
</dbReference>
<dbReference type="Proteomes" id="UP000245509">
    <property type="component" value="Unassembled WGS sequence"/>
</dbReference>
<dbReference type="EMBL" id="QEFP02000016">
    <property type="protein sequence ID" value="MCC5447240.1"/>
    <property type="molecule type" value="Genomic_DNA"/>
</dbReference>
<reference evidence="2" key="1">
    <citation type="journal article" date="2015" name="Appl. Environ. Microbiol.">
        <title>Nanoarchaeota, Their Sulfolobales Host, and Nanoarchaeota Virus Distribution across Yellowstone National Park Hot Springs.</title>
        <authorList>
            <person name="Munson-McGee J.H."/>
            <person name="Field E.K."/>
            <person name="Bateson M."/>
            <person name="Rooney C."/>
            <person name="Stepanauskas R."/>
            <person name="Young M.J."/>
        </authorList>
    </citation>
    <scope>NUCLEOTIDE SEQUENCE [LARGE SCALE GENOMIC DNA]</scope>
    <source>
        <strain evidence="2">SCGC AB-777_F03</strain>
    </source>
</reference>
<gene>
    <name evidence="1" type="ORF">DDW03_002380</name>
    <name evidence="2" type="ORF">DDW03_01700</name>
</gene>
<proteinExistence type="predicted"/>
<accession>A0A2T9WLA8</accession>
<reference evidence="1" key="3">
    <citation type="submission" date="2017-05" db="EMBL/GenBank/DDBJ databases">
        <authorList>
            <person name="Munson-Mcgee J.H."/>
        </authorList>
    </citation>
    <scope>NUCLEOTIDE SEQUENCE</scope>
    <source>
        <strain evidence="1">SCGC AB-777_F03</strain>
    </source>
</reference>
<sequence length="359" mass="42809">MTIGISYSLVQVARESNIENDIFYKKYRFLDNRRNNINLDNKSDLDKLIELSTLQYNVKNVRLSYLSSYVENSDGKIDKNKLKNILYLLERYKDQGIDVLLVLLHFTYPRNWVSIFDKDFLKYFINHIENVKEIFGYVKHICPVNEPINTYFMNVLINPSGIFYLNRFLENVEEIQGYIYDEFKREKIIHFNVYSLYSENIGITLNNLLKSFENQIKKLRNYYNVLDINYYGTFGFNLYGKNYLGSKLLRIINAYNPKDIQNVIFHYKKLSGVDNIWITETGLYAKNYEEEKTRYKYIEETIKYTKKISSDIPVFIWTFGDIVNEWGKEHGGGFGICYDGNNIKKKICENYIELFKKYN</sequence>
<organism evidence="2">
    <name type="scientific">Nanobsidianus stetteri</name>
    <dbReference type="NCBI Taxonomy" id="1294122"/>
    <lineage>
        <taxon>Archaea</taxon>
        <taxon>Nanobdellota</taxon>
        <taxon>Candidatus Nanoarchaeia</taxon>
        <taxon>Nanoarchaeales</taxon>
        <taxon>Nanopusillaceae</taxon>
        <taxon>Candidatus Nanobsidianus</taxon>
    </lineage>
</organism>
<dbReference type="EMBL" id="QEFP01000006">
    <property type="protein sequence ID" value="PVU68611.1"/>
    <property type="molecule type" value="Genomic_DNA"/>
</dbReference>
<dbReference type="AlphaFoldDB" id="A0A2T9WLA8"/>
<reference evidence="1" key="4">
    <citation type="submission" date="2021-11" db="EMBL/GenBank/DDBJ databases">
        <authorList>
            <person name="Munson-Mcgee J."/>
            <person name="Field E."/>
            <person name="Bateson M."/>
            <person name="Rooney C."/>
            <person name="Stepanauskas R."/>
            <person name="Young M."/>
        </authorList>
    </citation>
    <scope>NUCLEOTIDE SEQUENCE</scope>
    <source>
        <strain evidence="1">SCGC AB-777_F03</strain>
    </source>
</reference>
<evidence type="ECO:0000313" key="2">
    <source>
        <dbReference type="EMBL" id="PVU68611.1"/>
    </source>
</evidence>
<dbReference type="InterPro" id="IPR017853">
    <property type="entry name" value="GH"/>
</dbReference>
<dbReference type="RefSeq" id="WP_228615464.1">
    <property type="nucleotide sequence ID" value="NZ_QEFP02000016.1"/>
</dbReference>
<reference evidence="2" key="2">
    <citation type="submission" date="2017-05" db="EMBL/GenBank/DDBJ databases">
        <authorList>
            <person name="Song R."/>
            <person name="Chenine A.L."/>
            <person name="Ruprecht R.M."/>
        </authorList>
    </citation>
    <scope>NUCLEOTIDE SEQUENCE</scope>
    <source>
        <strain evidence="2">SCGC AB-777_F03</strain>
    </source>
</reference>
<protein>
    <submittedName>
        <fullName evidence="2">Uncharacterized protein</fullName>
    </submittedName>
</protein>
<dbReference type="Gene3D" id="3.20.20.80">
    <property type="entry name" value="Glycosidases"/>
    <property type="match status" value="1"/>
</dbReference>
<comment type="caution">
    <text evidence="2">The sequence shown here is derived from an EMBL/GenBank/DDBJ whole genome shotgun (WGS) entry which is preliminary data.</text>
</comment>
<evidence type="ECO:0000313" key="1">
    <source>
        <dbReference type="EMBL" id="MCC5447240.1"/>
    </source>
</evidence>